<reference evidence="4 5" key="1">
    <citation type="journal article" date="2010" name="Nature">
        <title>The Ectocarpus genome and the independent evolution of multicellularity in brown algae.</title>
        <authorList>
            <person name="Cock J.M."/>
            <person name="Sterck L."/>
            <person name="Rouze P."/>
            <person name="Scornet D."/>
            <person name="Allen A.E."/>
            <person name="Amoutzias G."/>
            <person name="Anthouard V."/>
            <person name="Artiguenave F."/>
            <person name="Aury J.M."/>
            <person name="Badger J.H."/>
            <person name="Beszteri B."/>
            <person name="Billiau K."/>
            <person name="Bonnet E."/>
            <person name="Bothwell J.H."/>
            <person name="Bowler C."/>
            <person name="Boyen C."/>
            <person name="Brownlee C."/>
            <person name="Carrano C.J."/>
            <person name="Charrier B."/>
            <person name="Cho G.Y."/>
            <person name="Coelho S.M."/>
            <person name="Collen J."/>
            <person name="Corre E."/>
            <person name="Da Silva C."/>
            <person name="Delage L."/>
            <person name="Delaroque N."/>
            <person name="Dittami S.M."/>
            <person name="Doulbeau S."/>
            <person name="Elias M."/>
            <person name="Farnham G."/>
            <person name="Gachon C.M."/>
            <person name="Gschloessl B."/>
            <person name="Heesch S."/>
            <person name="Jabbari K."/>
            <person name="Jubin C."/>
            <person name="Kawai H."/>
            <person name="Kimura K."/>
            <person name="Kloareg B."/>
            <person name="Kupper F.C."/>
            <person name="Lang D."/>
            <person name="Le Bail A."/>
            <person name="Leblanc C."/>
            <person name="Lerouge P."/>
            <person name="Lohr M."/>
            <person name="Lopez P.J."/>
            <person name="Martens C."/>
            <person name="Maumus F."/>
            <person name="Michel G."/>
            <person name="Miranda-Saavedra D."/>
            <person name="Morales J."/>
            <person name="Moreau H."/>
            <person name="Motomura T."/>
            <person name="Nagasato C."/>
            <person name="Napoli C.A."/>
            <person name="Nelson D.R."/>
            <person name="Nyvall-Collen P."/>
            <person name="Peters A.F."/>
            <person name="Pommier C."/>
            <person name="Potin P."/>
            <person name="Poulain J."/>
            <person name="Quesneville H."/>
            <person name="Read B."/>
            <person name="Rensing S.A."/>
            <person name="Ritter A."/>
            <person name="Rousvoal S."/>
            <person name="Samanta M."/>
            <person name="Samson G."/>
            <person name="Schroeder D.C."/>
            <person name="Segurens B."/>
            <person name="Strittmatter M."/>
            <person name="Tonon T."/>
            <person name="Tregear J.W."/>
            <person name="Valentin K."/>
            <person name="von Dassow P."/>
            <person name="Yamagishi T."/>
            <person name="Van de Peer Y."/>
            <person name="Wincker P."/>
        </authorList>
    </citation>
    <scope>NUCLEOTIDE SEQUENCE [LARGE SCALE GENOMIC DNA]</scope>
    <source>
        <strain evidence="5">Ec32 / CCAP1310/4</strain>
    </source>
</reference>
<evidence type="ECO:0000256" key="1">
    <source>
        <dbReference type="ARBA" id="ARBA00022741"/>
    </source>
</evidence>
<dbReference type="GO" id="GO:0005525">
    <property type="term" value="F:GTP binding"/>
    <property type="evidence" value="ECO:0007669"/>
    <property type="project" value="UniProtKB-KW"/>
</dbReference>
<dbReference type="EMBL" id="FN649729">
    <property type="protein sequence ID" value="CBN75784.1"/>
    <property type="molecule type" value="Genomic_DNA"/>
</dbReference>
<feature type="compositionally biased region" description="Gly residues" evidence="3">
    <location>
        <begin position="345"/>
        <end position="356"/>
    </location>
</feature>
<evidence type="ECO:0000313" key="4">
    <source>
        <dbReference type="EMBL" id="CBN75784.1"/>
    </source>
</evidence>
<dbReference type="Pfam" id="PF08477">
    <property type="entry name" value="Roc"/>
    <property type="match status" value="1"/>
</dbReference>
<name>D8LGP2_ECTSI</name>
<keyword evidence="5" id="KW-1185">Reference proteome</keyword>
<dbReference type="STRING" id="2880.D8LGP2"/>
<keyword evidence="1" id="KW-0547">Nucleotide-binding</keyword>
<evidence type="ECO:0000313" key="5">
    <source>
        <dbReference type="Proteomes" id="UP000002630"/>
    </source>
</evidence>
<dbReference type="InterPro" id="IPR027417">
    <property type="entry name" value="P-loop_NTPase"/>
</dbReference>
<dbReference type="OrthoDB" id="5914890at2759"/>
<dbReference type="Gene3D" id="3.40.50.300">
    <property type="entry name" value="P-loop containing nucleotide triphosphate hydrolases"/>
    <property type="match status" value="1"/>
</dbReference>
<keyword evidence="2" id="KW-0342">GTP-binding</keyword>
<dbReference type="InParanoid" id="D8LGP2"/>
<gene>
    <name evidence="4" type="primary">LIP1</name>
    <name evidence="4" type="ORF">Esi_0174_0063</name>
</gene>
<dbReference type="AlphaFoldDB" id="D8LGP2"/>
<accession>D8LGP2</accession>
<protein>
    <submittedName>
        <fullName evidence="4">LIP1, Ras superfamily GTPase</fullName>
    </submittedName>
</protein>
<sequence length="381" mass="38971">MDASAGKNFDPHHARVLVVGPMAAGKTTLVHSFCHGGGGNGVPGNTLPTVGCSVDVKLLAGGHPNRSIEFWDVGGSPDAALARGMFFEGCEAAGVLLVYDVSIPRSLRDLRVWVAELDSAGISILGKSGNNGRSSATASSSGRSLRSGRSTEYPPDFFSEGLAADLEGGGSGTAAVGGGRVPLIVVGAKADTGEGVRREGGALASELGVGHVAVCASKLSNEEEALFDRFFGEVFRHHSGLQAPPLGEDVQKMLSFAEGMPGRLEETYESEDSYFPSSETTAAAAGDGGRSSLHTRHRPSGSSRWGSDQPPGSNPQRDAGIGWTGIGHPDARGDDGRVEGEARGWAGGGASTVGGGLVWPVHRGALPSAVAGGRPAREKHS</sequence>
<evidence type="ECO:0000256" key="3">
    <source>
        <dbReference type="SAM" id="MobiDB-lite"/>
    </source>
</evidence>
<organism evidence="4 5">
    <name type="scientific">Ectocarpus siliculosus</name>
    <name type="common">Brown alga</name>
    <name type="synonym">Conferva siliculosa</name>
    <dbReference type="NCBI Taxonomy" id="2880"/>
    <lineage>
        <taxon>Eukaryota</taxon>
        <taxon>Sar</taxon>
        <taxon>Stramenopiles</taxon>
        <taxon>Ochrophyta</taxon>
        <taxon>PX clade</taxon>
        <taxon>Phaeophyceae</taxon>
        <taxon>Ectocarpales</taxon>
        <taxon>Ectocarpaceae</taxon>
        <taxon>Ectocarpus</taxon>
    </lineage>
</organism>
<dbReference type="SUPFAM" id="SSF52540">
    <property type="entry name" value="P-loop containing nucleoside triphosphate hydrolases"/>
    <property type="match status" value="1"/>
</dbReference>
<feature type="compositionally biased region" description="Polar residues" evidence="3">
    <location>
        <begin position="300"/>
        <end position="316"/>
    </location>
</feature>
<feature type="compositionally biased region" description="Basic and acidic residues" evidence="3">
    <location>
        <begin position="329"/>
        <end position="342"/>
    </location>
</feature>
<evidence type="ECO:0000256" key="2">
    <source>
        <dbReference type="ARBA" id="ARBA00023134"/>
    </source>
</evidence>
<proteinExistence type="predicted"/>
<dbReference type="PANTHER" id="PTHR24073">
    <property type="entry name" value="DRAB5-RELATED"/>
    <property type="match status" value="1"/>
</dbReference>
<feature type="region of interest" description="Disordered" evidence="3">
    <location>
        <begin position="129"/>
        <end position="151"/>
    </location>
</feature>
<dbReference type="Proteomes" id="UP000002630">
    <property type="component" value="Linkage Group LG04"/>
</dbReference>
<dbReference type="EMBL" id="FN648244">
    <property type="protein sequence ID" value="CBN75784.1"/>
    <property type="molecule type" value="Genomic_DNA"/>
</dbReference>
<feature type="region of interest" description="Disordered" evidence="3">
    <location>
        <begin position="270"/>
        <end position="356"/>
    </location>
</feature>